<comment type="caution">
    <text evidence="2">The sequence shown here is derived from an EMBL/GenBank/DDBJ whole genome shotgun (WGS) entry which is preliminary data.</text>
</comment>
<dbReference type="AlphaFoldDB" id="A0A843UG97"/>
<keyword evidence="1" id="KW-1133">Transmembrane helix</keyword>
<gene>
    <name evidence="2" type="ORF">Taro_014907</name>
</gene>
<dbReference type="Proteomes" id="UP000652761">
    <property type="component" value="Unassembled WGS sequence"/>
</dbReference>
<feature type="transmembrane region" description="Helical" evidence="1">
    <location>
        <begin position="103"/>
        <end position="125"/>
    </location>
</feature>
<evidence type="ECO:0000313" key="3">
    <source>
        <dbReference type="Proteomes" id="UP000652761"/>
    </source>
</evidence>
<proteinExistence type="predicted"/>
<accession>A0A843UG97</accession>
<evidence type="ECO:0000313" key="2">
    <source>
        <dbReference type="EMBL" id="MQL82431.1"/>
    </source>
</evidence>
<name>A0A843UG97_COLES</name>
<keyword evidence="1" id="KW-0472">Membrane</keyword>
<dbReference type="OrthoDB" id="1911792at2759"/>
<protein>
    <submittedName>
        <fullName evidence="2">Uncharacterized protein</fullName>
    </submittedName>
</protein>
<keyword evidence="3" id="KW-1185">Reference proteome</keyword>
<organism evidence="2 3">
    <name type="scientific">Colocasia esculenta</name>
    <name type="common">Wild taro</name>
    <name type="synonym">Arum esculentum</name>
    <dbReference type="NCBI Taxonomy" id="4460"/>
    <lineage>
        <taxon>Eukaryota</taxon>
        <taxon>Viridiplantae</taxon>
        <taxon>Streptophyta</taxon>
        <taxon>Embryophyta</taxon>
        <taxon>Tracheophyta</taxon>
        <taxon>Spermatophyta</taxon>
        <taxon>Magnoliopsida</taxon>
        <taxon>Liliopsida</taxon>
        <taxon>Araceae</taxon>
        <taxon>Aroideae</taxon>
        <taxon>Colocasieae</taxon>
        <taxon>Colocasia</taxon>
    </lineage>
</organism>
<feature type="transmembrane region" description="Helical" evidence="1">
    <location>
        <begin position="197"/>
        <end position="216"/>
    </location>
</feature>
<keyword evidence="1" id="KW-0812">Transmembrane</keyword>
<reference evidence="2" key="1">
    <citation type="submission" date="2017-07" db="EMBL/GenBank/DDBJ databases">
        <title>Taro Niue Genome Assembly and Annotation.</title>
        <authorList>
            <person name="Atibalentja N."/>
            <person name="Keating K."/>
            <person name="Fields C.J."/>
        </authorList>
    </citation>
    <scope>NUCLEOTIDE SEQUENCE</scope>
    <source>
        <strain evidence="2">Niue_2</strain>
        <tissue evidence="2">Leaf</tissue>
    </source>
</reference>
<dbReference type="EMBL" id="NMUH01000630">
    <property type="protein sequence ID" value="MQL82431.1"/>
    <property type="molecule type" value="Genomic_DNA"/>
</dbReference>
<evidence type="ECO:0000256" key="1">
    <source>
        <dbReference type="SAM" id="Phobius"/>
    </source>
</evidence>
<feature type="non-terminal residue" evidence="2">
    <location>
        <position position="1"/>
    </location>
</feature>
<sequence>RLVHSSKLFHSTMSIPIGVATQDIVLMPVVDRNDPGDLDNWIRGSLGHFLFGSVALDFGLTGFHSMPSFNALLVNHLLCLSFNFVDITVHFEQTRGLKHGRAIVVSTCAAVASIVTGVLAGMLALGERLPLDPLPRLCLLLGCQAKPLFLMGTSYINRLGNKNGNPWFFYPVILALLQHAGRHIDIPDVHSYFFLPGFRILIIVGVILLVSSARLIPLLPRSLRHFLQSSREKSHNLRRPGSVRSRDPSPGIVIQASALHPLITSPAKAKA</sequence>